<evidence type="ECO:0008006" key="3">
    <source>
        <dbReference type="Google" id="ProtNLM"/>
    </source>
</evidence>
<dbReference type="EMBL" id="PGTN01000043">
    <property type="protein sequence ID" value="PJF47576.1"/>
    <property type="molecule type" value="Genomic_DNA"/>
</dbReference>
<reference evidence="1 2" key="1">
    <citation type="submission" date="2017-11" db="EMBL/GenBank/DDBJ databases">
        <title>Evolution of Phototrophy in the Chloroflexi Phylum Driven by Horizontal Gene Transfer.</title>
        <authorList>
            <person name="Ward L.M."/>
            <person name="Hemp J."/>
            <person name="Shih P.M."/>
            <person name="Mcglynn S.E."/>
            <person name="Fischer W."/>
        </authorList>
    </citation>
    <scope>NUCLEOTIDE SEQUENCE [LARGE SCALE GENOMIC DNA]</scope>
    <source>
        <strain evidence="1">JP3_7</strain>
    </source>
</reference>
<protein>
    <recommendedName>
        <fullName evidence="3">Endonuclease MutS2</fullName>
    </recommendedName>
</protein>
<dbReference type="Proteomes" id="UP000230790">
    <property type="component" value="Unassembled WGS sequence"/>
</dbReference>
<comment type="caution">
    <text evidence="1">The sequence shown here is derived from an EMBL/GenBank/DDBJ whole genome shotgun (WGS) entry which is preliminary data.</text>
</comment>
<accession>A0A2M8QCN7</accession>
<evidence type="ECO:0000313" key="1">
    <source>
        <dbReference type="EMBL" id="PJF47576.1"/>
    </source>
</evidence>
<name>A0A2M8QCN7_9CHLR</name>
<sequence>MNAMIELPGYLQKLQARLLAGDPAARRELERLALLSNLQALAEEATQAGALREHRFAPSLPLIGRAVAALRTALFAITARWPLRVLIAQQTQVNQATARALTESLKLNEYLLARIEALEARVTELERARHG</sequence>
<gene>
    <name evidence="1" type="ORF">CUN48_08010</name>
</gene>
<organism evidence="1 2">
    <name type="scientific">Candidatus Thermofonsia Clade 3 bacterium</name>
    <dbReference type="NCBI Taxonomy" id="2364212"/>
    <lineage>
        <taxon>Bacteria</taxon>
        <taxon>Bacillati</taxon>
        <taxon>Chloroflexota</taxon>
        <taxon>Candidatus Thermofontia</taxon>
        <taxon>Candidatus Thermofonsia Clade 3</taxon>
    </lineage>
</organism>
<dbReference type="AlphaFoldDB" id="A0A2M8QCN7"/>
<proteinExistence type="predicted"/>
<evidence type="ECO:0000313" key="2">
    <source>
        <dbReference type="Proteomes" id="UP000230790"/>
    </source>
</evidence>